<evidence type="ECO:0000256" key="4">
    <source>
        <dbReference type="ARBA" id="ARBA00023125"/>
    </source>
</evidence>
<proteinExistence type="inferred from homology"/>
<dbReference type="CDD" id="cd06171">
    <property type="entry name" value="Sigma70_r4"/>
    <property type="match status" value="1"/>
</dbReference>
<dbReference type="PANTHER" id="PTHR43133:SF66">
    <property type="entry name" value="ECF RNA POLYMERASE SIGMA FACTOR SIGK"/>
    <property type="match status" value="1"/>
</dbReference>
<dbReference type="EMBL" id="JAVDYF010000001">
    <property type="protein sequence ID" value="MDR7353603.1"/>
    <property type="molecule type" value="Genomic_DNA"/>
</dbReference>
<keyword evidence="4" id="KW-0238">DNA-binding</keyword>
<evidence type="ECO:0000313" key="9">
    <source>
        <dbReference type="Proteomes" id="UP001183619"/>
    </source>
</evidence>
<dbReference type="InterPro" id="IPR013324">
    <property type="entry name" value="RNA_pol_sigma_r3/r4-like"/>
</dbReference>
<feature type="domain" description="RNA polymerase sigma factor 70 region 4 type 2" evidence="7">
    <location>
        <begin position="122"/>
        <end position="173"/>
    </location>
</feature>
<feature type="domain" description="RNA polymerase sigma-70 region 2" evidence="6">
    <location>
        <begin position="22"/>
        <end position="87"/>
    </location>
</feature>
<keyword evidence="9" id="KW-1185">Reference proteome</keyword>
<dbReference type="Pfam" id="PF08281">
    <property type="entry name" value="Sigma70_r4_2"/>
    <property type="match status" value="1"/>
</dbReference>
<protein>
    <submittedName>
        <fullName evidence="8">RNA polymerase sigma-70 factor (ECF subfamily)</fullName>
    </submittedName>
</protein>
<accession>A0ABU2B4R5</accession>
<organism evidence="8 9">
    <name type="scientific">Corynebacterium felinum</name>
    <dbReference type="NCBI Taxonomy" id="131318"/>
    <lineage>
        <taxon>Bacteria</taxon>
        <taxon>Bacillati</taxon>
        <taxon>Actinomycetota</taxon>
        <taxon>Actinomycetes</taxon>
        <taxon>Mycobacteriales</taxon>
        <taxon>Corynebacteriaceae</taxon>
        <taxon>Corynebacterium</taxon>
    </lineage>
</organism>
<name>A0ABU2B4R5_9CORY</name>
<evidence type="ECO:0000256" key="3">
    <source>
        <dbReference type="ARBA" id="ARBA00023082"/>
    </source>
</evidence>
<evidence type="ECO:0000256" key="1">
    <source>
        <dbReference type="ARBA" id="ARBA00010641"/>
    </source>
</evidence>
<dbReference type="Pfam" id="PF04542">
    <property type="entry name" value="Sigma70_r2"/>
    <property type="match status" value="1"/>
</dbReference>
<dbReference type="InterPro" id="IPR013249">
    <property type="entry name" value="RNA_pol_sigma70_r4_t2"/>
</dbReference>
<evidence type="ECO:0000259" key="6">
    <source>
        <dbReference type="Pfam" id="PF04542"/>
    </source>
</evidence>
<sequence>MPTTEELLTLVAAGDKGAFGELYDLLSPTVMGICMHIVRNQSIAEEIAQEVFVEVWRRAHTFDPNQSSAKTWVGRIAKSRSIDKLRSMTAAALRDDRDAMLDKVTRFIDVETNALTNIEAARVRQALASIGEPHKSALMLTYFGGLSHPELAEKTGVPLGTAKTRVRDGIKKLRLALSTLKEGGTRG</sequence>
<dbReference type="InterPro" id="IPR007627">
    <property type="entry name" value="RNA_pol_sigma70_r2"/>
</dbReference>
<gene>
    <name evidence="8" type="ORF">J2S37_000141</name>
</gene>
<dbReference type="RefSeq" id="WP_277103357.1">
    <property type="nucleotide sequence ID" value="NZ_BAAAJS010000039.1"/>
</dbReference>
<reference evidence="8 9" key="1">
    <citation type="submission" date="2023-07" db="EMBL/GenBank/DDBJ databases">
        <title>Sequencing the genomes of 1000 actinobacteria strains.</title>
        <authorList>
            <person name="Klenk H.-P."/>
        </authorList>
    </citation>
    <scope>NUCLEOTIDE SEQUENCE [LARGE SCALE GENOMIC DNA]</scope>
    <source>
        <strain evidence="8 9">DSM 44508</strain>
    </source>
</reference>
<dbReference type="Proteomes" id="UP001183619">
    <property type="component" value="Unassembled WGS sequence"/>
</dbReference>
<keyword evidence="5" id="KW-0804">Transcription</keyword>
<dbReference type="NCBIfam" id="TIGR02937">
    <property type="entry name" value="sigma70-ECF"/>
    <property type="match status" value="1"/>
</dbReference>
<dbReference type="InterPro" id="IPR036388">
    <property type="entry name" value="WH-like_DNA-bd_sf"/>
</dbReference>
<evidence type="ECO:0000259" key="7">
    <source>
        <dbReference type="Pfam" id="PF08281"/>
    </source>
</evidence>
<dbReference type="InterPro" id="IPR013325">
    <property type="entry name" value="RNA_pol_sigma_r2"/>
</dbReference>
<evidence type="ECO:0000313" key="8">
    <source>
        <dbReference type="EMBL" id="MDR7353603.1"/>
    </source>
</evidence>
<dbReference type="Gene3D" id="1.10.1740.10">
    <property type="match status" value="1"/>
</dbReference>
<dbReference type="SUPFAM" id="SSF88659">
    <property type="entry name" value="Sigma3 and sigma4 domains of RNA polymerase sigma factors"/>
    <property type="match status" value="1"/>
</dbReference>
<keyword evidence="2" id="KW-0805">Transcription regulation</keyword>
<dbReference type="PANTHER" id="PTHR43133">
    <property type="entry name" value="RNA POLYMERASE ECF-TYPE SIGMA FACTO"/>
    <property type="match status" value="1"/>
</dbReference>
<keyword evidence="3" id="KW-0731">Sigma factor</keyword>
<dbReference type="Gene3D" id="1.10.10.10">
    <property type="entry name" value="Winged helix-like DNA-binding domain superfamily/Winged helix DNA-binding domain"/>
    <property type="match status" value="1"/>
</dbReference>
<dbReference type="SUPFAM" id="SSF88946">
    <property type="entry name" value="Sigma2 domain of RNA polymerase sigma factors"/>
    <property type="match status" value="1"/>
</dbReference>
<dbReference type="InterPro" id="IPR014284">
    <property type="entry name" value="RNA_pol_sigma-70_dom"/>
</dbReference>
<dbReference type="InterPro" id="IPR039425">
    <property type="entry name" value="RNA_pol_sigma-70-like"/>
</dbReference>
<evidence type="ECO:0000256" key="2">
    <source>
        <dbReference type="ARBA" id="ARBA00023015"/>
    </source>
</evidence>
<comment type="similarity">
    <text evidence="1">Belongs to the sigma-70 factor family. ECF subfamily.</text>
</comment>
<comment type="caution">
    <text evidence="8">The sequence shown here is derived from an EMBL/GenBank/DDBJ whole genome shotgun (WGS) entry which is preliminary data.</text>
</comment>
<evidence type="ECO:0000256" key="5">
    <source>
        <dbReference type="ARBA" id="ARBA00023163"/>
    </source>
</evidence>